<feature type="transmembrane region" description="Helical" evidence="4">
    <location>
        <begin position="296"/>
        <end position="314"/>
    </location>
</feature>
<dbReference type="Proteomes" id="UP000695000">
    <property type="component" value="Unplaced"/>
</dbReference>
<dbReference type="SMART" id="SM01117">
    <property type="entry name" value="Cyt-b5"/>
    <property type="match status" value="1"/>
</dbReference>
<dbReference type="InterPro" id="IPR018506">
    <property type="entry name" value="Cyt_B5_heme-BS"/>
</dbReference>
<dbReference type="InterPro" id="IPR036400">
    <property type="entry name" value="Cyt_B5-like_heme/steroid_sf"/>
</dbReference>
<evidence type="ECO:0000313" key="7">
    <source>
        <dbReference type="RefSeq" id="XP_017782534.1"/>
    </source>
</evidence>
<keyword evidence="2 4" id="KW-0479">Metal-binding</keyword>
<evidence type="ECO:0000313" key="6">
    <source>
        <dbReference type="Proteomes" id="UP000695000"/>
    </source>
</evidence>
<evidence type="ECO:0000256" key="2">
    <source>
        <dbReference type="ARBA" id="ARBA00022723"/>
    </source>
</evidence>
<dbReference type="InterPro" id="IPR005804">
    <property type="entry name" value="FA_desaturase_dom"/>
</dbReference>
<organism evidence="6 7">
    <name type="scientific">Nicrophorus vespilloides</name>
    <name type="common">Boreal carrion beetle</name>
    <dbReference type="NCBI Taxonomy" id="110193"/>
    <lineage>
        <taxon>Eukaryota</taxon>
        <taxon>Metazoa</taxon>
        <taxon>Ecdysozoa</taxon>
        <taxon>Arthropoda</taxon>
        <taxon>Hexapoda</taxon>
        <taxon>Insecta</taxon>
        <taxon>Pterygota</taxon>
        <taxon>Neoptera</taxon>
        <taxon>Endopterygota</taxon>
        <taxon>Coleoptera</taxon>
        <taxon>Polyphaga</taxon>
        <taxon>Staphyliniformia</taxon>
        <taxon>Silphidae</taxon>
        <taxon>Nicrophorinae</taxon>
        <taxon>Nicrophorus</taxon>
    </lineage>
</organism>
<dbReference type="PANTHER" id="PTHR16740:SF1">
    <property type="entry name" value="CYTOCHROME B5-RELATED PROTEIN-RELATED"/>
    <property type="match status" value="1"/>
</dbReference>
<name>A0ABM1N6T4_NICVS</name>
<gene>
    <name evidence="7" type="primary">LOC108566913</name>
</gene>
<feature type="transmembrane region" description="Helical" evidence="4">
    <location>
        <begin position="266"/>
        <end position="290"/>
    </location>
</feature>
<evidence type="ECO:0000256" key="3">
    <source>
        <dbReference type="ARBA" id="ARBA00023004"/>
    </source>
</evidence>
<keyword evidence="4" id="KW-1133">Transmembrane helix</keyword>
<evidence type="ECO:0000256" key="1">
    <source>
        <dbReference type="ARBA" id="ARBA00022617"/>
    </source>
</evidence>
<dbReference type="Pfam" id="PF00487">
    <property type="entry name" value="FA_desaturase"/>
    <property type="match status" value="1"/>
</dbReference>
<dbReference type="PANTHER" id="PTHR16740">
    <property type="entry name" value="CYTOCHROME B5-RELATED PROTEIN-RELATED"/>
    <property type="match status" value="1"/>
</dbReference>
<protein>
    <submittedName>
        <fullName evidence="7">Cytochrome b5-related protein-like isoform X1</fullName>
    </submittedName>
</protein>
<dbReference type="RefSeq" id="XP_017782534.1">
    <property type="nucleotide sequence ID" value="XM_017927045.1"/>
</dbReference>
<dbReference type="InterPro" id="IPR001199">
    <property type="entry name" value="Cyt_B5-like_heme/steroid-bd"/>
</dbReference>
<proteinExistence type="inferred from homology"/>
<keyword evidence="1 4" id="KW-0349">Heme</keyword>
<dbReference type="PROSITE" id="PS50255">
    <property type="entry name" value="CYTOCHROME_B5_2"/>
    <property type="match status" value="1"/>
</dbReference>
<dbReference type="GeneID" id="108566913"/>
<comment type="similarity">
    <text evidence="4">Belongs to the cytochrome b5 family.</text>
</comment>
<dbReference type="InterPro" id="IPR053100">
    <property type="entry name" value="Cytochrome_b5-related"/>
</dbReference>
<dbReference type="PROSITE" id="PS00191">
    <property type="entry name" value="CYTOCHROME_B5_1"/>
    <property type="match status" value="1"/>
</dbReference>
<dbReference type="Pfam" id="PF00173">
    <property type="entry name" value="Cyt-b5"/>
    <property type="match status" value="1"/>
</dbReference>
<feature type="transmembrane region" description="Helical" evidence="4">
    <location>
        <begin position="321"/>
        <end position="341"/>
    </location>
</feature>
<comment type="caution">
    <text evidence="4">Lacks conserved residue(s) required for the propagation of feature annotation.</text>
</comment>
<feature type="transmembrane region" description="Helical" evidence="4">
    <location>
        <begin position="159"/>
        <end position="178"/>
    </location>
</feature>
<sequence>MQIFLPVCQINEMQRFLEQLVPEKPKSTLGFATPYPTLRDHPLHTPEQWLEGKRTDDRAENLWRINDSLYDLTDFIEKHPGGQDWLKFSKGTDITEAFTCHHLSNVPETIVKKFYVREAKEPRNTPFTLKDDGFYKTLKSNCVEALKTIDHKDDKKTKLMADCLFFSYLLLALAAAYFQSYVLGFASGIFLSMTAIAAHNFFHQRDNFRMHYFDFSLLSSKGWRISHVLSHHIYTNTIYDLEISAMEPWFQYLPVNKHPFYRYISWLYSPIVYLMMLPASWIKMVIQFIIDGGKSFHKASLLPIAAFTLMYFFSTGSFLNFLLVYGALLTGLGLHFGFIGVTAAHHHPDIFHDGDKPSKEKGELDWGIHILDTVMDKTDITGNDFLVLTTFGDHCMHHLFPTLDHGILKHLYPVLYETCKQFDLEYRITTQLDLMIGQFKQLAKVQGKLQ</sequence>
<feature type="transmembrane region" description="Helical" evidence="4">
    <location>
        <begin position="184"/>
        <end position="202"/>
    </location>
</feature>
<evidence type="ECO:0000256" key="4">
    <source>
        <dbReference type="RuleBase" id="RU362121"/>
    </source>
</evidence>
<dbReference type="Gene3D" id="3.10.120.10">
    <property type="entry name" value="Cytochrome b5-like heme/steroid binding domain"/>
    <property type="match status" value="1"/>
</dbReference>
<evidence type="ECO:0000259" key="5">
    <source>
        <dbReference type="PROSITE" id="PS50255"/>
    </source>
</evidence>
<keyword evidence="3 4" id="KW-0408">Iron</keyword>
<keyword evidence="4" id="KW-0812">Transmembrane</keyword>
<keyword evidence="6" id="KW-1185">Reference proteome</keyword>
<reference evidence="7" key="1">
    <citation type="submission" date="2025-08" db="UniProtKB">
        <authorList>
            <consortium name="RefSeq"/>
        </authorList>
    </citation>
    <scope>IDENTIFICATION</scope>
    <source>
        <tissue evidence="7">Whole Larva</tissue>
    </source>
</reference>
<dbReference type="SUPFAM" id="SSF55856">
    <property type="entry name" value="Cytochrome b5-like heme/steroid binding domain"/>
    <property type="match status" value="1"/>
</dbReference>
<accession>A0ABM1N6T4</accession>
<keyword evidence="4" id="KW-0472">Membrane</keyword>
<feature type="domain" description="Cytochrome b5 heme-binding" evidence="5">
    <location>
        <begin position="44"/>
        <end position="120"/>
    </location>
</feature>